<evidence type="ECO:0000313" key="2">
    <source>
        <dbReference type="EMBL" id="KZV21201.1"/>
    </source>
</evidence>
<dbReference type="OrthoDB" id="913489at2759"/>
<sequence length="103" mass="11817">MLKFANVHRRDISFQIGDMVYLKLRPHRQQSICHRVYQKLAPKYYGPFPVIQRIGSIAYKLQLPEGSRIHPVFHASQLKQARGVIAKTWQLPQGLGAGLVIQL</sequence>
<dbReference type="EMBL" id="KV014923">
    <property type="protein sequence ID" value="KZV21201.1"/>
    <property type="molecule type" value="Genomic_DNA"/>
</dbReference>
<evidence type="ECO:0000313" key="3">
    <source>
        <dbReference type="Proteomes" id="UP000250235"/>
    </source>
</evidence>
<protein>
    <recommendedName>
        <fullName evidence="1">Tf2-1-like SH3-like domain-containing protein</fullName>
    </recommendedName>
</protein>
<accession>A0A2Z7AHF2</accession>
<evidence type="ECO:0000259" key="1">
    <source>
        <dbReference type="Pfam" id="PF24626"/>
    </source>
</evidence>
<reference evidence="2 3" key="1">
    <citation type="journal article" date="2015" name="Proc. Natl. Acad. Sci. U.S.A.">
        <title>The resurrection genome of Boea hygrometrica: A blueprint for survival of dehydration.</title>
        <authorList>
            <person name="Xiao L."/>
            <person name="Yang G."/>
            <person name="Zhang L."/>
            <person name="Yang X."/>
            <person name="Zhao S."/>
            <person name="Ji Z."/>
            <person name="Zhou Q."/>
            <person name="Hu M."/>
            <person name="Wang Y."/>
            <person name="Chen M."/>
            <person name="Xu Y."/>
            <person name="Jin H."/>
            <person name="Xiao X."/>
            <person name="Hu G."/>
            <person name="Bao F."/>
            <person name="Hu Y."/>
            <person name="Wan P."/>
            <person name="Li L."/>
            <person name="Deng X."/>
            <person name="Kuang T."/>
            <person name="Xiang C."/>
            <person name="Zhu J.K."/>
            <person name="Oliver M.J."/>
            <person name="He Y."/>
        </authorList>
    </citation>
    <scope>NUCLEOTIDE SEQUENCE [LARGE SCALE GENOMIC DNA]</scope>
    <source>
        <strain evidence="3">cv. XS01</strain>
    </source>
</reference>
<feature type="domain" description="Tf2-1-like SH3-like" evidence="1">
    <location>
        <begin position="17"/>
        <end position="81"/>
    </location>
</feature>
<dbReference type="Proteomes" id="UP000250235">
    <property type="component" value="Unassembled WGS sequence"/>
</dbReference>
<gene>
    <name evidence="2" type="ORF">F511_27607</name>
</gene>
<dbReference type="PANTHER" id="PTHR46148">
    <property type="entry name" value="CHROMO DOMAIN-CONTAINING PROTEIN"/>
    <property type="match status" value="1"/>
</dbReference>
<proteinExistence type="predicted"/>
<dbReference type="AlphaFoldDB" id="A0A2Z7AHF2"/>
<keyword evidence="3" id="KW-1185">Reference proteome</keyword>
<name>A0A2Z7AHF2_9LAMI</name>
<organism evidence="2 3">
    <name type="scientific">Dorcoceras hygrometricum</name>
    <dbReference type="NCBI Taxonomy" id="472368"/>
    <lineage>
        <taxon>Eukaryota</taxon>
        <taxon>Viridiplantae</taxon>
        <taxon>Streptophyta</taxon>
        <taxon>Embryophyta</taxon>
        <taxon>Tracheophyta</taxon>
        <taxon>Spermatophyta</taxon>
        <taxon>Magnoliopsida</taxon>
        <taxon>eudicotyledons</taxon>
        <taxon>Gunneridae</taxon>
        <taxon>Pentapetalae</taxon>
        <taxon>asterids</taxon>
        <taxon>lamiids</taxon>
        <taxon>Lamiales</taxon>
        <taxon>Gesneriaceae</taxon>
        <taxon>Didymocarpoideae</taxon>
        <taxon>Trichosporeae</taxon>
        <taxon>Loxocarpinae</taxon>
        <taxon>Dorcoceras</taxon>
    </lineage>
</organism>
<dbReference type="Pfam" id="PF24626">
    <property type="entry name" value="SH3_Tf2-1"/>
    <property type="match status" value="1"/>
</dbReference>
<dbReference type="InterPro" id="IPR056924">
    <property type="entry name" value="SH3_Tf2-1"/>
</dbReference>
<dbReference type="PANTHER" id="PTHR46148:SF52">
    <property type="entry name" value="OS04G0603800 PROTEIN"/>
    <property type="match status" value="1"/>
</dbReference>